<accession>A0ABY9ICC8</accession>
<dbReference type="Gene3D" id="1.20.1720.10">
    <property type="entry name" value="Multidrug resistance protein D"/>
    <property type="match status" value="1"/>
</dbReference>
<dbReference type="Pfam" id="PF07690">
    <property type="entry name" value="MFS_1"/>
    <property type="match status" value="2"/>
</dbReference>
<proteinExistence type="predicted"/>
<dbReference type="PROSITE" id="PS50850">
    <property type="entry name" value="MFS"/>
    <property type="match status" value="1"/>
</dbReference>
<feature type="transmembrane region" description="Helical" evidence="8">
    <location>
        <begin position="341"/>
        <end position="359"/>
    </location>
</feature>
<feature type="transmembrane region" description="Helical" evidence="8">
    <location>
        <begin position="299"/>
        <end position="321"/>
    </location>
</feature>
<dbReference type="SUPFAM" id="SSF103473">
    <property type="entry name" value="MFS general substrate transporter"/>
    <property type="match status" value="1"/>
</dbReference>
<sequence length="498" mass="51126">MPKWRSPCRVSSPPRAPARLASAAPASPRSGAGAPGLGGARVAAVVGFLVFVELTSGIIQGMMPTLLPELGAVLHVGAGDLNWVNAAQLLAAAVSVPLFGRLGDMYGHRRLLRIAVLCLVAGSVLVAWSPSFEVLLVGRVLQGPLAALLPLEIGLVRDRLDAAGARSAIALLVGALTFGASAGMVIAGLLREVISSVHGVLWIPAGTTVLCAGVVFFLVPESKTRAPGRVDWAGAGLLSVGLATLLLGISQGPKWGWSDGWTLTLLAVAVCTLVVWVLVELRVAEPIVDIRLTVRRTLLPVYAASFLLGTALFGAQTAAVLFVSSPAGELGYGFGYDALGIAWLMLPSGVMAFAASLVASRLFRLIGGRGALALSGLLMAAGYVFLIVAHDEPWQFVVVNAVVGSGVGMALSAMPVLIVDASPHERTAIATGIYNTAKTVGGSVAGAVFAAILTAITFKGTKIPTIDAYTTVWWCCAGVSVLVAVAAAVVARPRTALN</sequence>
<feature type="transmembrane region" description="Helical" evidence="8">
    <location>
        <begin position="261"/>
        <end position="279"/>
    </location>
</feature>
<evidence type="ECO:0000256" key="3">
    <source>
        <dbReference type="ARBA" id="ARBA00022692"/>
    </source>
</evidence>
<dbReference type="InterPro" id="IPR011701">
    <property type="entry name" value="MFS"/>
</dbReference>
<evidence type="ECO:0000313" key="11">
    <source>
        <dbReference type="Proteomes" id="UP001229952"/>
    </source>
</evidence>
<organism evidence="10 11">
    <name type="scientific">Streptomyces laculatispora</name>
    <dbReference type="NCBI Taxonomy" id="887464"/>
    <lineage>
        <taxon>Bacteria</taxon>
        <taxon>Bacillati</taxon>
        <taxon>Actinomycetota</taxon>
        <taxon>Actinomycetes</taxon>
        <taxon>Kitasatosporales</taxon>
        <taxon>Streptomycetaceae</taxon>
        <taxon>Streptomyces</taxon>
    </lineage>
</organism>
<evidence type="ECO:0000256" key="5">
    <source>
        <dbReference type="ARBA" id="ARBA00023136"/>
    </source>
</evidence>
<keyword evidence="3 8" id="KW-0812">Transmembrane</keyword>
<feature type="transmembrane region" description="Helical" evidence="8">
    <location>
        <begin position="396"/>
        <end position="419"/>
    </location>
</feature>
<evidence type="ECO:0000256" key="8">
    <source>
        <dbReference type="SAM" id="Phobius"/>
    </source>
</evidence>
<keyword evidence="2" id="KW-0813">Transport</keyword>
<feature type="domain" description="Major facilitator superfamily (MFS) profile" evidence="9">
    <location>
        <begin position="45"/>
        <end position="495"/>
    </location>
</feature>
<keyword evidence="6" id="KW-0046">Antibiotic resistance</keyword>
<feature type="transmembrane region" description="Helical" evidence="8">
    <location>
        <begin position="440"/>
        <end position="459"/>
    </location>
</feature>
<dbReference type="Proteomes" id="UP001229952">
    <property type="component" value="Chromosome"/>
</dbReference>
<feature type="transmembrane region" description="Helical" evidence="8">
    <location>
        <begin position="201"/>
        <end position="220"/>
    </location>
</feature>
<feature type="transmembrane region" description="Helical" evidence="8">
    <location>
        <begin position="371"/>
        <end position="390"/>
    </location>
</feature>
<feature type="transmembrane region" description="Helical" evidence="8">
    <location>
        <begin position="471"/>
        <end position="491"/>
    </location>
</feature>
<evidence type="ECO:0000256" key="7">
    <source>
        <dbReference type="SAM" id="MobiDB-lite"/>
    </source>
</evidence>
<dbReference type="InterPro" id="IPR036259">
    <property type="entry name" value="MFS_trans_sf"/>
</dbReference>
<name>A0ABY9ICC8_9ACTN</name>
<dbReference type="PANTHER" id="PTHR42718">
    <property type="entry name" value="MAJOR FACILITATOR SUPERFAMILY MULTIDRUG TRANSPORTER MFSC"/>
    <property type="match status" value="1"/>
</dbReference>
<dbReference type="Gene3D" id="1.20.1250.20">
    <property type="entry name" value="MFS general substrate transporter like domains"/>
    <property type="match status" value="1"/>
</dbReference>
<dbReference type="RefSeq" id="WP_306091821.1">
    <property type="nucleotide sequence ID" value="NZ_CP120992.1"/>
</dbReference>
<keyword evidence="11" id="KW-1185">Reference proteome</keyword>
<feature type="transmembrane region" description="Helical" evidence="8">
    <location>
        <begin position="42"/>
        <end position="63"/>
    </location>
</feature>
<feature type="transmembrane region" description="Helical" evidence="8">
    <location>
        <begin position="134"/>
        <end position="156"/>
    </location>
</feature>
<feature type="transmembrane region" description="Helical" evidence="8">
    <location>
        <begin position="232"/>
        <end position="249"/>
    </location>
</feature>
<feature type="transmembrane region" description="Helical" evidence="8">
    <location>
        <begin position="168"/>
        <end position="189"/>
    </location>
</feature>
<comment type="subcellular location">
    <subcellularLocation>
        <location evidence="1">Cell membrane</location>
        <topology evidence="1">Multi-pass membrane protein</topology>
    </subcellularLocation>
</comment>
<keyword evidence="4 8" id="KW-1133">Transmembrane helix</keyword>
<evidence type="ECO:0000256" key="4">
    <source>
        <dbReference type="ARBA" id="ARBA00022989"/>
    </source>
</evidence>
<reference evidence="10 11" key="1">
    <citation type="submission" date="2023-03" db="EMBL/GenBank/DDBJ databases">
        <title>Isolation and description of six Streptomyces strains from soil environments, able to metabolize different microbial glucans.</title>
        <authorList>
            <person name="Widen T."/>
            <person name="Larsbrink J."/>
        </authorList>
    </citation>
    <scope>NUCLEOTIDE SEQUENCE [LARGE SCALE GENOMIC DNA]</scope>
    <source>
        <strain evidence="10 11">Mut2</strain>
    </source>
</reference>
<keyword evidence="5 8" id="KW-0472">Membrane</keyword>
<gene>
    <name evidence="10" type="ORF">P8A22_34340</name>
</gene>
<dbReference type="EMBL" id="CP120992">
    <property type="protein sequence ID" value="WLQ44542.1"/>
    <property type="molecule type" value="Genomic_DNA"/>
</dbReference>
<feature type="transmembrane region" description="Helical" evidence="8">
    <location>
        <begin position="83"/>
        <end position="99"/>
    </location>
</feature>
<feature type="region of interest" description="Disordered" evidence="7">
    <location>
        <begin position="1"/>
        <end position="30"/>
    </location>
</feature>
<evidence type="ECO:0000259" key="9">
    <source>
        <dbReference type="PROSITE" id="PS50850"/>
    </source>
</evidence>
<feature type="transmembrane region" description="Helical" evidence="8">
    <location>
        <begin position="111"/>
        <end position="128"/>
    </location>
</feature>
<dbReference type="PANTHER" id="PTHR42718:SF9">
    <property type="entry name" value="MAJOR FACILITATOR SUPERFAMILY MULTIDRUG TRANSPORTER MFSC"/>
    <property type="match status" value="1"/>
</dbReference>
<evidence type="ECO:0000313" key="10">
    <source>
        <dbReference type="EMBL" id="WLQ44542.1"/>
    </source>
</evidence>
<dbReference type="InterPro" id="IPR020846">
    <property type="entry name" value="MFS_dom"/>
</dbReference>
<evidence type="ECO:0000256" key="2">
    <source>
        <dbReference type="ARBA" id="ARBA00022448"/>
    </source>
</evidence>
<evidence type="ECO:0000256" key="1">
    <source>
        <dbReference type="ARBA" id="ARBA00004651"/>
    </source>
</evidence>
<evidence type="ECO:0000256" key="6">
    <source>
        <dbReference type="ARBA" id="ARBA00023251"/>
    </source>
</evidence>
<protein>
    <submittedName>
        <fullName evidence="10">MFS transporter</fullName>
    </submittedName>
</protein>